<accession>A0A1D3DWS2</accession>
<comment type="caution">
    <text evidence="2">The sequence shown here is derived from an EMBL/GenBank/DDBJ whole genome shotgun (WGS) entry which is preliminary data.</text>
</comment>
<gene>
    <name evidence="2" type="ORF">J116_022285</name>
</gene>
<name>A0A1D3DWS2_9ACTN</name>
<dbReference type="Proteomes" id="UP000095329">
    <property type="component" value="Unassembled WGS sequence"/>
</dbReference>
<keyword evidence="1" id="KW-0732">Signal</keyword>
<dbReference type="AlphaFoldDB" id="A0A1D3DWS2"/>
<dbReference type="eggNOG" id="ENOG5031WH3">
    <property type="taxonomic scope" value="Bacteria"/>
</dbReference>
<evidence type="ECO:0000313" key="3">
    <source>
        <dbReference type="Proteomes" id="UP000095329"/>
    </source>
</evidence>
<feature type="signal peptide" evidence="1">
    <location>
        <begin position="1"/>
        <end position="15"/>
    </location>
</feature>
<protein>
    <recommendedName>
        <fullName evidence="4">Lipoprotein</fullName>
    </recommendedName>
</protein>
<dbReference type="EMBL" id="ASHX02000001">
    <property type="protein sequence ID" value="OEJ96775.1"/>
    <property type="molecule type" value="Genomic_DNA"/>
</dbReference>
<proteinExistence type="predicted"/>
<evidence type="ECO:0000256" key="1">
    <source>
        <dbReference type="SAM" id="SignalP"/>
    </source>
</evidence>
<evidence type="ECO:0000313" key="2">
    <source>
        <dbReference type="EMBL" id="OEJ96775.1"/>
    </source>
</evidence>
<organism evidence="2 3">
    <name type="scientific">Streptomyces thermolilacinus SPC6</name>
    <dbReference type="NCBI Taxonomy" id="1306406"/>
    <lineage>
        <taxon>Bacteria</taxon>
        <taxon>Bacillati</taxon>
        <taxon>Actinomycetota</taxon>
        <taxon>Actinomycetes</taxon>
        <taxon>Kitasatosporales</taxon>
        <taxon>Streptomycetaceae</taxon>
        <taxon>Streptomyces</taxon>
    </lineage>
</organism>
<feature type="chain" id="PRO_5039493584" description="Lipoprotein" evidence="1">
    <location>
        <begin position="16"/>
        <end position="166"/>
    </location>
</feature>
<evidence type="ECO:0008006" key="4">
    <source>
        <dbReference type="Google" id="ProtNLM"/>
    </source>
</evidence>
<keyword evidence="3" id="KW-1185">Reference proteome</keyword>
<sequence length="166" mass="17101">MAVAVALLVAGCAGATGEPTTTAPADTASAAPAAGASAAVKPSRMPREQVEADFLFATEGMGAEALRFVRRDDAHMHSCMIDGVLATPEVRGRAELLKIVERLRLRGWRSDAVVTPDEDGVQTVAKRGGWLMFIGVGPVPEQFKAQVGANRGALAVGGTADTCGAQ</sequence>
<reference evidence="2 3" key="1">
    <citation type="journal article" date="2013" name="Genome Announc.">
        <title>Genome Sequence of Streptomyces violaceusniger Strain SPC6, a Halotolerant Streptomycete That Exhibits Rapid Growth and Development.</title>
        <authorList>
            <person name="Chen X."/>
            <person name="Zhang B."/>
            <person name="Zhang W."/>
            <person name="Wu X."/>
            <person name="Zhang M."/>
            <person name="Chen T."/>
            <person name="Liu G."/>
            <person name="Dyson P."/>
        </authorList>
    </citation>
    <scope>NUCLEOTIDE SEQUENCE [LARGE SCALE GENOMIC DNA]</scope>
    <source>
        <strain evidence="2 3">SPC6</strain>
    </source>
</reference>